<dbReference type="GO" id="GO:0006351">
    <property type="term" value="P:DNA-templated transcription"/>
    <property type="evidence" value="ECO:0007669"/>
    <property type="project" value="InterPro"/>
</dbReference>
<organism evidence="11 12">
    <name type="scientific">Salinomyces thailandicus</name>
    <dbReference type="NCBI Taxonomy" id="706561"/>
    <lineage>
        <taxon>Eukaryota</taxon>
        <taxon>Fungi</taxon>
        <taxon>Dikarya</taxon>
        <taxon>Ascomycota</taxon>
        <taxon>Pezizomycotina</taxon>
        <taxon>Dothideomycetes</taxon>
        <taxon>Dothideomycetidae</taxon>
        <taxon>Mycosphaerellales</taxon>
        <taxon>Teratosphaeriaceae</taxon>
        <taxon>Salinomyces</taxon>
    </lineage>
</organism>
<keyword evidence="7" id="KW-0539">Nucleus</keyword>
<reference evidence="11 12" key="1">
    <citation type="submission" date="2017-03" db="EMBL/GenBank/DDBJ databases">
        <title>Genomes of endolithic fungi from Antarctica.</title>
        <authorList>
            <person name="Coleine C."/>
            <person name="Masonjones S."/>
            <person name="Stajich J.E."/>
        </authorList>
    </citation>
    <scope>NUCLEOTIDE SEQUENCE [LARGE SCALE GENOMIC DNA]</scope>
    <source>
        <strain evidence="11 12">CCFEE 6315</strain>
    </source>
</reference>
<dbReference type="InterPro" id="IPR051711">
    <property type="entry name" value="Stress_Response_Reg"/>
</dbReference>
<keyword evidence="5" id="KW-0238">DNA-binding</keyword>
<feature type="region of interest" description="Disordered" evidence="8">
    <location>
        <begin position="235"/>
        <end position="266"/>
    </location>
</feature>
<dbReference type="InterPro" id="IPR007219">
    <property type="entry name" value="XnlR_reg_dom"/>
</dbReference>
<evidence type="ECO:0000256" key="5">
    <source>
        <dbReference type="ARBA" id="ARBA00023125"/>
    </source>
</evidence>
<feature type="domain" description="Zn(2)-C6 fungal-type" evidence="10">
    <location>
        <begin position="58"/>
        <end position="87"/>
    </location>
</feature>
<gene>
    <name evidence="11" type="ORF">B0A50_07007</name>
</gene>
<dbReference type="Pfam" id="PF00172">
    <property type="entry name" value="Zn_clus"/>
    <property type="match status" value="1"/>
</dbReference>
<dbReference type="SMART" id="SM00066">
    <property type="entry name" value="GAL4"/>
    <property type="match status" value="1"/>
</dbReference>
<dbReference type="OrthoDB" id="422427at2759"/>
<evidence type="ECO:0000259" key="10">
    <source>
        <dbReference type="PROSITE" id="PS50048"/>
    </source>
</evidence>
<keyword evidence="2" id="KW-0479">Metal-binding</keyword>
<dbReference type="GO" id="GO:0000981">
    <property type="term" value="F:DNA-binding transcription factor activity, RNA polymerase II-specific"/>
    <property type="evidence" value="ECO:0007669"/>
    <property type="project" value="InterPro"/>
</dbReference>
<feature type="compositionally biased region" description="Polar residues" evidence="8">
    <location>
        <begin position="704"/>
        <end position="725"/>
    </location>
</feature>
<dbReference type="InterPro" id="IPR001138">
    <property type="entry name" value="Zn2Cys6_DnaBD"/>
</dbReference>
<keyword evidence="9" id="KW-1133">Transmembrane helix</keyword>
<dbReference type="GO" id="GO:0008270">
    <property type="term" value="F:zinc ion binding"/>
    <property type="evidence" value="ECO:0007669"/>
    <property type="project" value="InterPro"/>
</dbReference>
<comment type="caution">
    <text evidence="11">The sequence shown here is derived from an EMBL/GenBank/DDBJ whole genome shotgun (WGS) entry which is preliminary data.</text>
</comment>
<dbReference type="EMBL" id="NAJL01000050">
    <property type="protein sequence ID" value="TKA23872.1"/>
    <property type="molecule type" value="Genomic_DNA"/>
</dbReference>
<dbReference type="CDD" id="cd12148">
    <property type="entry name" value="fungal_TF_MHR"/>
    <property type="match status" value="1"/>
</dbReference>
<evidence type="ECO:0000256" key="7">
    <source>
        <dbReference type="ARBA" id="ARBA00023242"/>
    </source>
</evidence>
<evidence type="ECO:0000313" key="11">
    <source>
        <dbReference type="EMBL" id="TKA23872.1"/>
    </source>
</evidence>
<evidence type="ECO:0000256" key="8">
    <source>
        <dbReference type="SAM" id="MobiDB-lite"/>
    </source>
</evidence>
<dbReference type="PANTHER" id="PTHR47540:SF1">
    <property type="entry name" value="ACTIVATOR OF STRESS GENES 1-RELATED"/>
    <property type="match status" value="1"/>
</dbReference>
<dbReference type="CDD" id="cd00067">
    <property type="entry name" value="GAL4"/>
    <property type="match status" value="1"/>
</dbReference>
<dbReference type="InterPro" id="IPR036864">
    <property type="entry name" value="Zn2-C6_fun-type_DNA-bd_sf"/>
</dbReference>
<proteinExistence type="predicted"/>
<keyword evidence="6" id="KW-0804">Transcription</keyword>
<evidence type="ECO:0000256" key="3">
    <source>
        <dbReference type="ARBA" id="ARBA00022833"/>
    </source>
</evidence>
<keyword evidence="9" id="KW-0812">Transmembrane</keyword>
<keyword evidence="9" id="KW-0472">Membrane</keyword>
<dbReference type="AlphaFoldDB" id="A0A4U0TPY7"/>
<name>A0A4U0TPY7_9PEZI</name>
<feature type="region of interest" description="Disordered" evidence="8">
    <location>
        <begin position="138"/>
        <end position="182"/>
    </location>
</feature>
<feature type="region of interest" description="Disordered" evidence="8">
    <location>
        <begin position="690"/>
        <end position="799"/>
    </location>
</feature>
<keyword evidence="12" id="KW-1185">Reference proteome</keyword>
<dbReference type="GO" id="GO:0005634">
    <property type="term" value="C:nucleus"/>
    <property type="evidence" value="ECO:0007669"/>
    <property type="project" value="UniProtKB-SubCell"/>
</dbReference>
<dbReference type="SMART" id="SM00906">
    <property type="entry name" value="Fungal_trans"/>
    <property type="match status" value="1"/>
</dbReference>
<feature type="compositionally biased region" description="Low complexity" evidence="8">
    <location>
        <begin position="900"/>
        <end position="911"/>
    </location>
</feature>
<protein>
    <recommendedName>
        <fullName evidence="10">Zn(2)-C6 fungal-type domain-containing protein</fullName>
    </recommendedName>
</protein>
<feature type="compositionally biased region" description="Polar residues" evidence="8">
    <location>
        <begin position="921"/>
        <end position="943"/>
    </location>
</feature>
<feature type="compositionally biased region" description="Low complexity" evidence="8">
    <location>
        <begin position="140"/>
        <end position="156"/>
    </location>
</feature>
<comment type="subcellular location">
    <subcellularLocation>
        <location evidence="1">Nucleus</location>
    </subcellularLocation>
</comment>
<keyword evidence="3" id="KW-0862">Zinc</keyword>
<feature type="transmembrane region" description="Helical" evidence="9">
    <location>
        <begin position="613"/>
        <end position="637"/>
    </location>
</feature>
<dbReference type="PANTHER" id="PTHR47540">
    <property type="entry name" value="THIAMINE REPRESSIBLE GENES REGULATORY PROTEIN THI5"/>
    <property type="match status" value="1"/>
</dbReference>
<keyword evidence="4" id="KW-0805">Transcription regulation</keyword>
<dbReference type="GO" id="GO:0043565">
    <property type="term" value="F:sequence-specific DNA binding"/>
    <property type="evidence" value="ECO:0007669"/>
    <property type="project" value="TreeGrafter"/>
</dbReference>
<evidence type="ECO:0000256" key="9">
    <source>
        <dbReference type="SAM" id="Phobius"/>
    </source>
</evidence>
<dbReference type="PROSITE" id="PS00463">
    <property type="entry name" value="ZN2_CY6_FUNGAL_1"/>
    <property type="match status" value="1"/>
</dbReference>
<evidence type="ECO:0000256" key="2">
    <source>
        <dbReference type="ARBA" id="ARBA00022723"/>
    </source>
</evidence>
<evidence type="ECO:0000256" key="4">
    <source>
        <dbReference type="ARBA" id="ARBA00023015"/>
    </source>
</evidence>
<feature type="compositionally biased region" description="Polar residues" evidence="8">
    <location>
        <begin position="764"/>
        <end position="799"/>
    </location>
</feature>
<feature type="compositionally biased region" description="Basic and acidic residues" evidence="8">
    <location>
        <begin position="167"/>
        <end position="178"/>
    </location>
</feature>
<feature type="region of interest" description="Disordered" evidence="8">
    <location>
        <begin position="900"/>
        <end position="943"/>
    </location>
</feature>
<evidence type="ECO:0000256" key="1">
    <source>
        <dbReference type="ARBA" id="ARBA00004123"/>
    </source>
</evidence>
<evidence type="ECO:0000313" key="12">
    <source>
        <dbReference type="Proteomes" id="UP000308549"/>
    </source>
</evidence>
<sequence>MEHASPEEYDDQVSDGEVSGIEDQDVKQEHGISPSAATGSSHIKALSNLQKRRRVTRACDECRRKKIKCDGKQPCTHCTVYSYDCTYDQPSNRRRNPAPQYVENLEHRVHRAETLLHILIPNLDLNDPGIDAAVAQGWIPGAPGKGHPAAAQPPAGQTRQDPAPEENGLKSEHGKSNKSDTSLESMMRAVAQLDMDEQGHWDYHGHSSGLSFVRRMREQLGDMMGPDTVATPFVKSRPMSQVLDSPKSDDSPDGGDMSPGATDLPPQEYARQICSHAVDDAAALLRVVHKPSYWQSFDRLYAIPTENYTNEDNKFLPLYHSTLALGHLYGKDDESRLHKDGYENAIQQGFAHFKLARQMMDIADCRDLTSIQAVVFMILFMQPSSKLSQCYAYVGVALRSALRMGLHRSYAGNFNPLEAEMRKRVFWIVRKLDIYVGAILGLPQTLSDEEIDQDLPVEVDDENINVGGITPMPEGQVSLMTAFNAHMRLVQLLSKVVRTVYPIKFQQGSPDKTYSVPFSKIRELEDDLEQWKNSLPAILSPCQAPERYTRIQQLLRLSYAHVQVMLYRPFLHFVAMEKRSSPVDQRAYACAASYVNVSRNIIHIMTQMKQRGLLNGAFWFVMYTSFFAILSLVYFAAENPDNTTTQAVMKDALEGKQTLASLATRSMAADRCAATLEVVFQRLPKWMQEGRQNPDIVSKKRPFDSSQSAQQQHPMNQQKNAQASRSHPDVPSTDPGAPVNGGQRRSSTFPKHGAQMPTGLSAASFDNSWSNPMTDGPQTPTTNGFESNMMGQWNEPNPSSAVNGGMQQFSMPQNFANPALPDLSAMMFSSGDEPFGYPNQPLTTFENTQQFAKNNAYMNAQQRYGSMDSPNPLMQGPSFGPEDNMEAQYMPLPPYIQQQRQKAQQARQQSQMPRPSATFPGVSNGQAMSNSQSMDTSTSMHMPNGTWQPQQPMPNDLSNINIQDIFGGAEWNSMLGGMNTGYQGQ</sequence>
<accession>A0A4U0TPY7</accession>
<feature type="region of interest" description="Disordered" evidence="8">
    <location>
        <begin position="1"/>
        <end position="49"/>
    </location>
</feature>
<dbReference type="Proteomes" id="UP000308549">
    <property type="component" value="Unassembled WGS sequence"/>
</dbReference>
<dbReference type="SUPFAM" id="SSF57701">
    <property type="entry name" value="Zn2/Cys6 DNA-binding domain"/>
    <property type="match status" value="1"/>
</dbReference>
<dbReference type="Gene3D" id="4.10.240.10">
    <property type="entry name" value="Zn(2)-C6 fungal-type DNA-binding domain"/>
    <property type="match status" value="1"/>
</dbReference>
<evidence type="ECO:0000256" key="6">
    <source>
        <dbReference type="ARBA" id="ARBA00023163"/>
    </source>
</evidence>
<dbReference type="PROSITE" id="PS50048">
    <property type="entry name" value="ZN2_CY6_FUNGAL_2"/>
    <property type="match status" value="1"/>
</dbReference>
<dbReference type="GO" id="GO:0045944">
    <property type="term" value="P:positive regulation of transcription by RNA polymerase II"/>
    <property type="evidence" value="ECO:0007669"/>
    <property type="project" value="TreeGrafter"/>
</dbReference>
<dbReference type="Pfam" id="PF04082">
    <property type="entry name" value="Fungal_trans"/>
    <property type="match status" value="1"/>
</dbReference>